<dbReference type="GO" id="GO:0022857">
    <property type="term" value="F:transmembrane transporter activity"/>
    <property type="evidence" value="ECO:0007669"/>
    <property type="project" value="InterPro"/>
</dbReference>
<dbReference type="EMBL" id="OGVC01000006">
    <property type="protein sequence ID" value="SPC37506.1"/>
    <property type="molecule type" value="Genomic_DNA"/>
</dbReference>
<dbReference type="RefSeq" id="WP_106483054.1">
    <property type="nucleotide sequence ID" value="NZ_LT984417.1"/>
</dbReference>
<proteinExistence type="predicted"/>
<dbReference type="AlphaFoldDB" id="A0A2N9DU09"/>
<evidence type="ECO:0000256" key="1">
    <source>
        <dbReference type="SAM" id="Phobius"/>
    </source>
</evidence>
<sequence length="203" mass="21858">MKPRFLNTYRMSILAVLTALLLIQGFVPMVGNLTLIPGLPAITTIHLTVIIGAIILGPRDGAILGTIWGITSLIRAYVMPTDPLAILIFRNPIIAILPRLLVGLIAGSLAVKLPKAPTKKTLMMGLIAIISTMVNTGLVIGLTWLFYQHQAAGLYHTSANQLIWVMLSAFTVNATLEIIAAAILVSAIATPLLRFKRTTSKKN</sequence>
<keyword evidence="1" id="KW-0472">Membrane</keyword>
<accession>A0A2N9DU09</accession>
<feature type="transmembrane region" description="Helical" evidence="1">
    <location>
        <begin position="61"/>
        <end position="78"/>
    </location>
</feature>
<feature type="transmembrane region" description="Helical" evidence="1">
    <location>
        <begin position="162"/>
        <end position="193"/>
    </location>
</feature>
<dbReference type="InterPro" id="IPR024529">
    <property type="entry name" value="ECF_trnsprt_substrate-spec"/>
</dbReference>
<gene>
    <name evidence="2" type="ORF">LFUMFP_140003</name>
</gene>
<keyword evidence="3" id="KW-1185">Reference proteome</keyword>
<comment type="caution">
    <text evidence="2">The sequence shown here is derived from an EMBL/GenBank/DDBJ whole genome shotgun (WGS) entry which is preliminary data.</text>
</comment>
<keyword evidence="1" id="KW-0812">Transmembrane</keyword>
<reference evidence="2" key="1">
    <citation type="submission" date="2018-01" db="EMBL/GenBank/DDBJ databases">
        <authorList>
            <person name="Chaillou S."/>
        </authorList>
    </citation>
    <scope>NUCLEOTIDE SEQUENCE [LARGE SCALE GENOMIC DNA]</scope>
    <source>
        <strain evidence="2">MFPC41A2801</strain>
    </source>
</reference>
<protein>
    <submittedName>
        <fullName evidence="2">Membrane protein</fullName>
    </submittedName>
</protein>
<feature type="transmembrane region" description="Helical" evidence="1">
    <location>
        <begin position="84"/>
        <end position="111"/>
    </location>
</feature>
<feature type="transmembrane region" description="Helical" evidence="1">
    <location>
        <begin position="123"/>
        <end position="147"/>
    </location>
</feature>
<evidence type="ECO:0000313" key="3">
    <source>
        <dbReference type="Proteomes" id="UP000238739"/>
    </source>
</evidence>
<dbReference type="Gene3D" id="1.10.1760.20">
    <property type="match status" value="1"/>
</dbReference>
<name>A0A2N9DU09_9LACO</name>
<dbReference type="Pfam" id="PF12822">
    <property type="entry name" value="ECF_trnsprt"/>
    <property type="match status" value="1"/>
</dbReference>
<feature type="transmembrane region" description="Helical" evidence="1">
    <location>
        <begin position="35"/>
        <end position="56"/>
    </location>
</feature>
<organism evidence="2 3">
    <name type="scientific">Latilactobacillus fuchuensis</name>
    <dbReference type="NCBI Taxonomy" id="164393"/>
    <lineage>
        <taxon>Bacteria</taxon>
        <taxon>Bacillati</taxon>
        <taxon>Bacillota</taxon>
        <taxon>Bacilli</taxon>
        <taxon>Lactobacillales</taxon>
        <taxon>Lactobacillaceae</taxon>
        <taxon>Latilactobacillus</taxon>
    </lineage>
</organism>
<evidence type="ECO:0000313" key="2">
    <source>
        <dbReference type="EMBL" id="SPC37506.1"/>
    </source>
</evidence>
<keyword evidence="1" id="KW-1133">Transmembrane helix</keyword>
<dbReference type="Proteomes" id="UP000238739">
    <property type="component" value="Unassembled WGS sequence"/>
</dbReference>